<dbReference type="PANTHER" id="PTHR43649">
    <property type="entry name" value="ARABINOSE-BINDING PROTEIN-RELATED"/>
    <property type="match status" value="1"/>
</dbReference>
<name>A0A7W3LWV9_ACTNM</name>
<dbReference type="InterPro" id="IPR050490">
    <property type="entry name" value="Bact_solute-bd_prot1"/>
</dbReference>
<feature type="signal peptide" evidence="6">
    <location>
        <begin position="1"/>
        <end position="29"/>
    </location>
</feature>
<evidence type="ECO:0000313" key="7">
    <source>
        <dbReference type="EMBL" id="MBA8955790.1"/>
    </source>
</evidence>
<dbReference type="AlphaFoldDB" id="A0A7W3LWV9"/>
<sequence length="441" mass="45956">MMRKSRRTPRRPAAALAASLAALALAATACGGSGGDAGGDGGPVTLTYWSWLKGQKEAVELFNRTHKDVQVRFEEIPAGANGGYDKISNAVKAGNAPDVATVEYAMLPAFVTQGVLKDLPSAGASTVKGRYPASVGELVTFGGRTWAMPRDIGTMVYFYRRDLFDKHGLAVPRTWDDYKAAAEKVKKADSKARLGSFLTDDPVLLAGLSWQAGARWFGTQGDSWKVAIDSPESRKVADYWQGLVDKDLVKAQSATDPLTQSMQKDEVLSVISGAWNAGVLKTLVPGQSGKWAVAPLPSWDGKPASAGYGGAGAALTKGTAKADKATAFITWLNNSADGIRAQLSSGTSSALPASPDLVPVAAKTFDTAFYGGQDIYKVAGDALGTMPTGWAWGPAMAATNTELKTGINAFTSGSAKLADALAAAQGKTVAELKGRGLSVTS</sequence>
<keyword evidence="4" id="KW-0564">Palmitate</keyword>
<keyword evidence="7" id="KW-0813">Transport</keyword>
<accession>A0A7W3LWV9</accession>
<gene>
    <name evidence="7" type="ORF">HNR61_007472</name>
</gene>
<evidence type="ECO:0000256" key="2">
    <source>
        <dbReference type="ARBA" id="ARBA00022729"/>
    </source>
</evidence>
<dbReference type="Proteomes" id="UP000572680">
    <property type="component" value="Unassembled WGS sequence"/>
</dbReference>
<evidence type="ECO:0000256" key="6">
    <source>
        <dbReference type="SAM" id="SignalP"/>
    </source>
</evidence>
<keyword evidence="3" id="KW-0472">Membrane</keyword>
<dbReference type="InterPro" id="IPR006059">
    <property type="entry name" value="SBP"/>
</dbReference>
<evidence type="ECO:0000256" key="3">
    <source>
        <dbReference type="ARBA" id="ARBA00023136"/>
    </source>
</evidence>
<keyword evidence="5" id="KW-0449">Lipoprotein</keyword>
<evidence type="ECO:0000256" key="1">
    <source>
        <dbReference type="ARBA" id="ARBA00022475"/>
    </source>
</evidence>
<dbReference type="PROSITE" id="PS51257">
    <property type="entry name" value="PROKAR_LIPOPROTEIN"/>
    <property type="match status" value="1"/>
</dbReference>
<keyword evidence="1" id="KW-1003">Cell membrane</keyword>
<comment type="caution">
    <text evidence="7">The sequence shown here is derived from an EMBL/GenBank/DDBJ whole genome shotgun (WGS) entry which is preliminary data.</text>
</comment>
<evidence type="ECO:0000256" key="5">
    <source>
        <dbReference type="ARBA" id="ARBA00023288"/>
    </source>
</evidence>
<keyword evidence="8" id="KW-1185">Reference proteome</keyword>
<keyword evidence="7" id="KW-0762">Sugar transport</keyword>
<evidence type="ECO:0000256" key="4">
    <source>
        <dbReference type="ARBA" id="ARBA00023139"/>
    </source>
</evidence>
<evidence type="ECO:0000313" key="8">
    <source>
        <dbReference type="Proteomes" id="UP000572680"/>
    </source>
</evidence>
<dbReference type="RefSeq" id="WP_220510246.1">
    <property type="nucleotide sequence ID" value="NZ_BAAALP010000025.1"/>
</dbReference>
<protein>
    <submittedName>
        <fullName evidence="7">Multiple sugar transport system substrate-binding protein</fullName>
    </submittedName>
</protein>
<dbReference type="Pfam" id="PF01547">
    <property type="entry name" value="SBP_bac_1"/>
    <property type="match status" value="1"/>
</dbReference>
<dbReference type="Gene3D" id="3.40.190.10">
    <property type="entry name" value="Periplasmic binding protein-like II"/>
    <property type="match status" value="1"/>
</dbReference>
<keyword evidence="2 6" id="KW-0732">Signal</keyword>
<feature type="chain" id="PRO_5038888902" evidence="6">
    <location>
        <begin position="30"/>
        <end position="441"/>
    </location>
</feature>
<proteinExistence type="predicted"/>
<dbReference type="SUPFAM" id="SSF53850">
    <property type="entry name" value="Periplasmic binding protein-like II"/>
    <property type="match status" value="1"/>
</dbReference>
<organism evidence="7 8">
    <name type="scientific">Actinomadura namibiensis</name>
    <dbReference type="NCBI Taxonomy" id="182080"/>
    <lineage>
        <taxon>Bacteria</taxon>
        <taxon>Bacillati</taxon>
        <taxon>Actinomycetota</taxon>
        <taxon>Actinomycetes</taxon>
        <taxon>Streptosporangiales</taxon>
        <taxon>Thermomonosporaceae</taxon>
        <taxon>Actinomadura</taxon>
    </lineage>
</organism>
<reference evidence="7 8" key="1">
    <citation type="submission" date="2020-08" db="EMBL/GenBank/DDBJ databases">
        <title>Genomic Encyclopedia of Type Strains, Phase IV (KMG-IV): sequencing the most valuable type-strain genomes for metagenomic binning, comparative biology and taxonomic classification.</title>
        <authorList>
            <person name="Goeker M."/>
        </authorList>
    </citation>
    <scope>NUCLEOTIDE SEQUENCE [LARGE SCALE GENOMIC DNA]</scope>
    <source>
        <strain evidence="7 8">DSM 44197</strain>
    </source>
</reference>
<dbReference type="PANTHER" id="PTHR43649:SF33">
    <property type="entry name" value="POLYGALACTURONAN_RHAMNOGALACTURONAN-BINDING PROTEIN YTCQ"/>
    <property type="match status" value="1"/>
</dbReference>
<dbReference type="EMBL" id="JACJIA010000013">
    <property type="protein sequence ID" value="MBA8955790.1"/>
    <property type="molecule type" value="Genomic_DNA"/>
</dbReference>